<accession>A0AAE3KY68</accession>
<keyword evidence="2" id="KW-1185">Reference proteome</keyword>
<comment type="caution">
    <text evidence="1">The sequence shown here is derived from an EMBL/GenBank/DDBJ whole genome shotgun (WGS) entry which is preliminary data.</text>
</comment>
<dbReference type="Gene3D" id="3.30.40.220">
    <property type="match status" value="1"/>
</dbReference>
<dbReference type="Proteomes" id="UP001206983">
    <property type="component" value="Unassembled WGS sequence"/>
</dbReference>
<reference evidence="1 2" key="1">
    <citation type="journal article" date="2011" name="Appl. Environ. Microbiol.">
        <title>Methanogenic archaea isolated from Taiwan's Chelungpu fault.</title>
        <authorList>
            <person name="Wu S.Y."/>
            <person name="Lai M.C."/>
        </authorList>
    </citation>
    <scope>NUCLEOTIDE SEQUENCE [LARGE SCALE GENOMIC DNA]</scope>
    <source>
        <strain evidence="1 2">St545Mb</strain>
    </source>
</reference>
<organism evidence="1 2">
    <name type="scientific">Methanolobus chelungpuianus</name>
    <dbReference type="NCBI Taxonomy" id="502115"/>
    <lineage>
        <taxon>Archaea</taxon>
        <taxon>Methanobacteriati</taxon>
        <taxon>Methanobacteriota</taxon>
        <taxon>Stenosarchaea group</taxon>
        <taxon>Methanomicrobia</taxon>
        <taxon>Methanosarcinales</taxon>
        <taxon>Methanosarcinaceae</taxon>
        <taxon>Methanolobus</taxon>
    </lineage>
</organism>
<proteinExistence type="predicted"/>
<protein>
    <submittedName>
        <fullName evidence="1">Uncharacterized protein</fullName>
    </submittedName>
</protein>
<evidence type="ECO:0000313" key="1">
    <source>
        <dbReference type="EMBL" id="MCQ6963680.1"/>
    </source>
</evidence>
<name>A0AAE3KY68_9EURY</name>
<gene>
    <name evidence="1" type="ORF">PV02_11595</name>
</gene>
<dbReference type="RefSeq" id="WP_256623618.1">
    <property type="nucleotide sequence ID" value="NZ_JTEO01000006.1"/>
</dbReference>
<dbReference type="AlphaFoldDB" id="A0AAE3KY68"/>
<evidence type="ECO:0000313" key="2">
    <source>
        <dbReference type="Proteomes" id="UP001206983"/>
    </source>
</evidence>
<sequence length="166" mass="18902">MEKPCSICGVSFSEELPKSGDDILCRRCKEIVDLNKKKKNFNSREVKKALKKASFIDPTGNHHFLCYYTGVPCDVETGFKSDNSGLWHAFDLTFDHLNPSYGYGIKGEELAVCLNIVNQIKSNIPASVFKEFLILLAKKFEQENSSKYDPDFKHQLSDLLYARHSK</sequence>
<dbReference type="EMBL" id="JTEO01000006">
    <property type="protein sequence ID" value="MCQ6963680.1"/>
    <property type="molecule type" value="Genomic_DNA"/>
</dbReference>